<accession>A0ABU2NGL4</accession>
<evidence type="ECO:0000259" key="1">
    <source>
        <dbReference type="Pfam" id="PF06722"/>
    </source>
</evidence>
<dbReference type="Proteomes" id="UP001183202">
    <property type="component" value="Unassembled WGS sequence"/>
</dbReference>
<dbReference type="CDD" id="cd03784">
    <property type="entry name" value="GT1_Gtf-like"/>
    <property type="match status" value="1"/>
</dbReference>
<organism evidence="2 3">
    <name type="scientific">Pseudonocardia charpentierae</name>
    <dbReference type="NCBI Taxonomy" id="3075545"/>
    <lineage>
        <taxon>Bacteria</taxon>
        <taxon>Bacillati</taxon>
        <taxon>Actinomycetota</taxon>
        <taxon>Actinomycetes</taxon>
        <taxon>Pseudonocardiales</taxon>
        <taxon>Pseudonocardiaceae</taxon>
        <taxon>Pseudonocardia</taxon>
    </lineage>
</organism>
<dbReference type="RefSeq" id="WP_311559610.1">
    <property type="nucleotide sequence ID" value="NZ_JAVREJ010000026.1"/>
</dbReference>
<gene>
    <name evidence="2" type="ORF">RM445_26640</name>
</gene>
<dbReference type="Gene3D" id="3.40.50.2000">
    <property type="entry name" value="Glycogen Phosphorylase B"/>
    <property type="match status" value="2"/>
</dbReference>
<comment type="caution">
    <text evidence="2">The sequence shown here is derived from an EMBL/GenBank/DDBJ whole genome shotgun (WGS) entry which is preliminary data.</text>
</comment>
<dbReference type="InterPro" id="IPR010610">
    <property type="entry name" value="EryCIII-like_C"/>
</dbReference>
<dbReference type="Pfam" id="PF06722">
    <property type="entry name" value="EryCIII-like_C"/>
    <property type="match status" value="1"/>
</dbReference>
<reference evidence="3" key="1">
    <citation type="submission" date="2023-07" db="EMBL/GenBank/DDBJ databases">
        <title>30 novel species of actinomycetes from the DSMZ collection.</title>
        <authorList>
            <person name="Nouioui I."/>
        </authorList>
    </citation>
    <scope>NUCLEOTIDE SEQUENCE [LARGE SCALE GENOMIC DNA]</scope>
    <source>
        <strain evidence="3">DSM 45834</strain>
    </source>
</reference>
<dbReference type="InterPro" id="IPR050426">
    <property type="entry name" value="Glycosyltransferase_28"/>
</dbReference>
<dbReference type="EMBL" id="JAVREJ010000026">
    <property type="protein sequence ID" value="MDT0353096.1"/>
    <property type="molecule type" value="Genomic_DNA"/>
</dbReference>
<dbReference type="PANTHER" id="PTHR48050">
    <property type="entry name" value="STEROL 3-BETA-GLUCOSYLTRANSFERASE"/>
    <property type="match status" value="1"/>
</dbReference>
<dbReference type="InterPro" id="IPR002213">
    <property type="entry name" value="UDP_glucos_trans"/>
</dbReference>
<keyword evidence="3" id="KW-1185">Reference proteome</keyword>
<dbReference type="PANTHER" id="PTHR48050:SF13">
    <property type="entry name" value="STEROL 3-BETA-GLUCOSYLTRANSFERASE UGT80A2"/>
    <property type="match status" value="1"/>
</dbReference>
<evidence type="ECO:0000313" key="3">
    <source>
        <dbReference type="Proteomes" id="UP001183202"/>
    </source>
</evidence>
<evidence type="ECO:0000313" key="2">
    <source>
        <dbReference type="EMBL" id="MDT0353096.1"/>
    </source>
</evidence>
<name>A0ABU2NGL4_9PSEU</name>
<dbReference type="SUPFAM" id="SSF53756">
    <property type="entry name" value="UDP-Glycosyltransferase/glycogen phosphorylase"/>
    <property type="match status" value="1"/>
</dbReference>
<feature type="domain" description="Erythromycin biosynthesis protein CIII-like C-terminal" evidence="1">
    <location>
        <begin position="239"/>
        <end position="375"/>
    </location>
</feature>
<protein>
    <submittedName>
        <fullName evidence="2">Glycosyltransferase</fullName>
    </submittedName>
</protein>
<proteinExistence type="predicted"/>
<sequence length="381" mass="39949">MSRYLIATWDGAGNLAPTLGIARTLVERGHDVRLMGHRTIAQRCGDVGTRFIALNQGKLWDAMDDPGDFEDEIRLLIDELCFSSTIAADLAKELDREPADAVLVDCMLFTTIDVALASGSPTAALFHTAYTIFRGGPLVEMFAPGVAIANRRRAKLGLPAVETLGDIHDSCACAIVAVPKEFEPDVPDAANVLRIGPVLDAPPLCCETDEVDVPAGSTPLVLVSLSTSEQGQTDLLQRCVDAVGQLPVNAIVTTGPSIDPKSVTAAANTQVARYVPHTEILPSASLVITHGGLGTTMAALGHGVPLLCTPLGRDQFFNAERVQDLGAGQMLMPDVDSDAIALAAKDILGDSRFTTEAKHMADAISGYGGATQAATALEALA</sequence>